<reference evidence="1 2" key="1">
    <citation type="submission" date="2016-11" db="EMBL/GenBank/DDBJ databases">
        <title>The macronuclear genome of Stentor coeruleus: a giant cell with tiny introns.</title>
        <authorList>
            <person name="Slabodnick M."/>
            <person name="Ruby J.G."/>
            <person name="Reiff S.B."/>
            <person name="Swart E.C."/>
            <person name="Gosai S."/>
            <person name="Prabakaran S."/>
            <person name="Witkowska E."/>
            <person name="Larue G.E."/>
            <person name="Fisher S."/>
            <person name="Freeman R.M."/>
            <person name="Gunawardena J."/>
            <person name="Chu W."/>
            <person name="Stover N.A."/>
            <person name="Gregory B.D."/>
            <person name="Nowacki M."/>
            <person name="Derisi J."/>
            <person name="Roy S.W."/>
            <person name="Marshall W.F."/>
            <person name="Sood P."/>
        </authorList>
    </citation>
    <scope>NUCLEOTIDE SEQUENCE [LARGE SCALE GENOMIC DNA]</scope>
    <source>
        <strain evidence="1">WM001</strain>
    </source>
</reference>
<evidence type="ECO:0000313" key="1">
    <source>
        <dbReference type="EMBL" id="OMJ72121.1"/>
    </source>
</evidence>
<organism evidence="1 2">
    <name type="scientific">Stentor coeruleus</name>
    <dbReference type="NCBI Taxonomy" id="5963"/>
    <lineage>
        <taxon>Eukaryota</taxon>
        <taxon>Sar</taxon>
        <taxon>Alveolata</taxon>
        <taxon>Ciliophora</taxon>
        <taxon>Postciliodesmatophora</taxon>
        <taxon>Heterotrichea</taxon>
        <taxon>Heterotrichida</taxon>
        <taxon>Stentoridae</taxon>
        <taxon>Stentor</taxon>
    </lineage>
</organism>
<proteinExistence type="predicted"/>
<sequence>MSSSEEDNFGWKECRGFFQIKKRYPLTYAKLLSAKNRLQDCPKSWEAICQHNLELFEKLIEENDPKALEENAFNICKKESSNTTNIEMCRTTLYSARITKIMSEINRINHLFTMMGKKEI</sequence>
<accession>A0A1R2B5R1</accession>
<dbReference type="OrthoDB" id="10604743at2759"/>
<keyword evidence="2" id="KW-1185">Reference proteome</keyword>
<name>A0A1R2B5R1_9CILI</name>
<gene>
    <name evidence="1" type="ORF">SteCoe_29504</name>
</gene>
<dbReference type="AlphaFoldDB" id="A0A1R2B5R1"/>
<comment type="caution">
    <text evidence="1">The sequence shown here is derived from an EMBL/GenBank/DDBJ whole genome shotgun (WGS) entry which is preliminary data.</text>
</comment>
<dbReference type="EMBL" id="MPUH01000928">
    <property type="protein sequence ID" value="OMJ72121.1"/>
    <property type="molecule type" value="Genomic_DNA"/>
</dbReference>
<protein>
    <submittedName>
        <fullName evidence="1">Uncharacterized protein</fullName>
    </submittedName>
</protein>
<dbReference type="Proteomes" id="UP000187209">
    <property type="component" value="Unassembled WGS sequence"/>
</dbReference>
<evidence type="ECO:0000313" key="2">
    <source>
        <dbReference type="Proteomes" id="UP000187209"/>
    </source>
</evidence>